<evidence type="ECO:0000313" key="2">
    <source>
        <dbReference type="EMBL" id="WQH09665.1"/>
    </source>
</evidence>
<keyword evidence="3" id="KW-1185">Reference proteome</keyword>
<dbReference type="SUPFAM" id="SSF51604">
    <property type="entry name" value="Enolase C-terminal domain-like"/>
    <property type="match status" value="1"/>
</dbReference>
<dbReference type="InterPro" id="IPR036849">
    <property type="entry name" value="Enolase-like_C_sf"/>
</dbReference>
<proteinExistence type="predicted"/>
<dbReference type="Pfam" id="PF13378">
    <property type="entry name" value="MR_MLE_C"/>
    <property type="match status" value="1"/>
</dbReference>
<name>A0ABZ0YEJ8_9GAMM</name>
<reference evidence="2 3" key="1">
    <citation type="submission" date="2023-11" db="EMBL/GenBank/DDBJ databases">
        <title>MicrobeMod: A computational toolkit for identifying prokaryotic methylation and restriction-modification with nanopore sequencing.</title>
        <authorList>
            <person name="Crits-Christoph A."/>
            <person name="Kang S.C."/>
            <person name="Lee H."/>
            <person name="Ostrov N."/>
        </authorList>
    </citation>
    <scope>NUCLEOTIDE SEQUENCE [LARGE SCALE GENOMIC DNA]</scope>
    <source>
        <strain evidence="2 3">ATCC 43984</strain>
    </source>
</reference>
<gene>
    <name evidence="2" type="ORF">SR908_03125</name>
</gene>
<evidence type="ECO:0000259" key="1">
    <source>
        <dbReference type="Pfam" id="PF13378"/>
    </source>
</evidence>
<dbReference type="EMBL" id="CP140151">
    <property type="protein sequence ID" value="WQH09665.1"/>
    <property type="molecule type" value="Genomic_DNA"/>
</dbReference>
<sequence length="99" mass="11227">MPLLPSLVAAACPGEITAIDTHWIWQDGQRITKEPFKIRDGKLKVPSEPGLGVELDEDKLMEAHQLYKRLDVTQRNDAMAMQYLIPGWEFDPKSPALVR</sequence>
<organism evidence="2 3">
    <name type="scientific">Chromohalobacter canadensis</name>
    <dbReference type="NCBI Taxonomy" id="141389"/>
    <lineage>
        <taxon>Bacteria</taxon>
        <taxon>Pseudomonadati</taxon>
        <taxon>Pseudomonadota</taxon>
        <taxon>Gammaproteobacteria</taxon>
        <taxon>Oceanospirillales</taxon>
        <taxon>Halomonadaceae</taxon>
        <taxon>Chromohalobacter</taxon>
    </lineage>
</organism>
<dbReference type="Gene3D" id="3.20.20.120">
    <property type="entry name" value="Enolase-like C-terminal domain"/>
    <property type="match status" value="1"/>
</dbReference>
<evidence type="ECO:0000313" key="3">
    <source>
        <dbReference type="Proteomes" id="UP001321908"/>
    </source>
</evidence>
<protein>
    <submittedName>
        <fullName evidence="2">Enolase C-terminal domain-like protein</fullName>
    </submittedName>
</protein>
<dbReference type="RefSeq" id="WP_246920435.1">
    <property type="nucleotide sequence ID" value="NZ_CP140151.1"/>
</dbReference>
<dbReference type="Gene3D" id="3.30.390.10">
    <property type="entry name" value="Enolase-like, N-terminal domain"/>
    <property type="match status" value="1"/>
</dbReference>
<dbReference type="InterPro" id="IPR029017">
    <property type="entry name" value="Enolase-like_N"/>
</dbReference>
<feature type="domain" description="Enolase C-terminal" evidence="1">
    <location>
        <begin position="8"/>
        <end position="59"/>
    </location>
</feature>
<accession>A0ABZ0YEJ8</accession>
<dbReference type="Proteomes" id="UP001321908">
    <property type="component" value="Chromosome"/>
</dbReference>
<dbReference type="InterPro" id="IPR029065">
    <property type="entry name" value="Enolase_C-like"/>
</dbReference>